<evidence type="ECO:0000313" key="1">
    <source>
        <dbReference type="EMBL" id="TNN79374.1"/>
    </source>
</evidence>
<name>A0A4Z2IPI8_9TELE</name>
<dbReference type="Proteomes" id="UP000314294">
    <property type="component" value="Unassembled WGS sequence"/>
</dbReference>
<dbReference type="EMBL" id="SRLO01000065">
    <property type="protein sequence ID" value="TNN79374.1"/>
    <property type="molecule type" value="Genomic_DNA"/>
</dbReference>
<dbReference type="AlphaFoldDB" id="A0A4Z2IPI8"/>
<sequence>MELRKGGPWQPKLGETLAKPPTSCLDLGGVCVYSQVRSSLFIRAFSPAPTTLSMAMQEASSSFANSCTAWLGSSYV</sequence>
<comment type="caution">
    <text evidence="1">The sequence shown here is derived from an EMBL/GenBank/DDBJ whole genome shotgun (WGS) entry which is preliminary data.</text>
</comment>
<protein>
    <submittedName>
        <fullName evidence="1">Uncharacterized protein</fullName>
    </submittedName>
</protein>
<accession>A0A4Z2IPI8</accession>
<evidence type="ECO:0000313" key="2">
    <source>
        <dbReference type="Proteomes" id="UP000314294"/>
    </source>
</evidence>
<organism evidence="1 2">
    <name type="scientific">Liparis tanakae</name>
    <name type="common">Tanaka's snailfish</name>
    <dbReference type="NCBI Taxonomy" id="230148"/>
    <lineage>
        <taxon>Eukaryota</taxon>
        <taxon>Metazoa</taxon>
        <taxon>Chordata</taxon>
        <taxon>Craniata</taxon>
        <taxon>Vertebrata</taxon>
        <taxon>Euteleostomi</taxon>
        <taxon>Actinopterygii</taxon>
        <taxon>Neopterygii</taxon>
        <taxon>Teleostei</taxon>
        <taxon>Neoteleostei</taxon>
        <taxon>Acanthomorphata</taxon>
        <taxon>Eupercaria</taxon>
        <taxon>Perciformes</taxon>
        <taxon>Cottioidei</taxon>
        <taxon>Cottales</taxon>
        <taxon>Liparidae</taxon>
        <taxon>Liparis</taxon>
    </lineage>
</organism>
<gene>
    <name evidence="1" type="ORF">EYF80_010398</name>
</gene>
<keyword evidence="2" id="KW-1185">Reference proteome</keyword>
<reference evidence="1 2" key="1">
    <citation type="submission" date="2019-03" db="EMBL/GenBank/DDBJ databases">
        <title>First draft genome of Liparis tanakae, snailfish: a comprehensive survey of snailfish specific genes.</title>
        <authorList>
            <person name="Kim W."/>
            <person name="Song I."/>
            <person name="Jeong J.-H."/>
            <person name="Kim D."/>
            <person name="Kim S."/>
            <person name="Ryu S."/>
            <person name="Song J.Y."/>
            <person name="Lee S.K."/>
        </authorList>
    </citation>
    <scope>NUCLEOTIDE SEQUENCE [LARGE SCALE GENOMIC DNA]</scope>
    <source>
        <tissue evidence="1">Muscle</tissue>
    </source>
</reference>
<proteinExistence type="predicted"/>